<evidence type="ECO:0000256" key="11">
    <source>
        <dbReference type="SAM" id="MobiDB-lite"/>
    </source>
</evidence>
<dbReference type="Gene3D" id="1.10.1320.10">
    <property type="entry name" value="DNA-directed RNA polymerase, N-terminal domain"/>
    <property type="match status" value="1"/>
</dbReference>
<evidence type="ECO:0000256" key="3">
    <source>
        <dbReference type="ARBA" id="ARBA00022478"/>
    </source>
</evidence>
<dbReference type="InterPro" id="IPR002092">
    <property type="entry name" value="DNA-dir_Rpol_phage-type"/>
</dbReference>
<dbReference type="VEuPathDB" id="FungiDB:A1Q1_03513"/>
<evidence type="ECO:0000313" key="13">
    <source>
        <dbReference type="EMBL" id="EJT47618.1"/>
    </source>
</evidence>
<organism evidence="13 14">
    <name type="scientific">Trichosporon asahii var. asahii (strain ATCC 90039 / CBS 2479 / JCM 2466 / KCTC 7840 / NBRC 103889/ NCYC 2677 / UAMH 7654)</name>
    <name type="common">Yeast</name>
    <dbReference type="NCBI Taxonomy" id="1186058"/>
    <lineage>
        <taxon>Eukaryota</taxon>
        <taxon>Fungi</taxon>
        <taxon>Dikarya</taxon>
        <taxon>Basidiomycota</taxon>
        <taxon>Agaricomycotina</taxon>
        <taxon>Tremellomycetes</taxon>
        <taxon>Trichosporonales</taxon>
        <taxon>Trichosporonaceae</taxon>
        <taxon>Trichosporon</taxon>
    </lineage>
</organism>
<gene>
    <name evidence="13" type="ORF">A1Q1_03513</name>
</gene>
<evidence type="ECO:0000256" key="5">
    <source>
        <dbReference type="ARBA" id="ARBA00022695"/>
    </source>
</evidence>
<feature type="region of interest" description="Disordered" evidence="11">
    <location>
        <begin position="1060"/>
        <end position="1082"/>
    </location>
</feature>
<comment type="caution">
    <text evidence="13">The sequence shown here is derived from an EMBL/GenBank/DDBJ whole genome shotgun (WGS) entry which is preliminary data.</text>
</comment>
<dbReference type="Pfam" id="PF14700">
    <property type="entry name" value="RPOL_N"/>
    <property type="match status" value="1"/>
</dbReference>
<evidence type="ECO:0000256" key="10">
    <source>
        <dbReference type="RuleBase" id="RU003805"/>
    </source>
</evidence>
<dbReference type="InterPro" id="IPR046950">
    <property type="entry name" value="DNA-dir_Rpol_C_phage-type"/>
</dbReference>
<comment type="function">
    <text evidence="10">DNA-dependent RNA polymerase catalyzes the transcription of DNA into RNA using the four ribonucleoside triphosphates as substrates.</text>
</comment>
<feature type="compositionally biased region" description="Acidic residues" evidence="11">
    <location>
        <begin position="1248"/>
        <end position="1266"/>
    </location>
</feature>
<dbReference type="FunFam" id="1.10.287.280:FF:000001">
    <property type="entry name" value="DNA-directed RNA polymerase"/>
    <property type="match status" value="1"/>
</dbReference>
<dbReference type="RefSeq" id="XP_014178786.1">
    <property type="nucleotide sequence ID" value="XM_014323311.1"/>
</dbReference>
<dbReference type="EMBL" id="ALBS01000234">
    <property type="protein sequence ID" value="EJT47618.1"/>
    <property type="molecule type" value="Genomic_DNA"/>
</dbReference>
<dbReference type="Pfam" id="PF00940">
    <property type="entry name" value="RNA_pol"/>
    <property type="match status" value="1"/>
</dbReference>
<sequence>MLRSVKATIRRAPNPSVQRALLSRAYTAPTSPAQKPALAVQEAQPDYEPSIMVGRRQEPEPHRYNLGPTFRNNNLILPTPLPSDVLPPSGSLQSQLYKTTSAVDTIAMLSICSSRPEFVPRAYQIFAQLLDDAKVGKASYPEATVWANVIRGVAKLGKEKAARPGQKDLAALWRGRVSQLVWEWEKLHDHAVGSPCTEDDGILLYRAWFAGAVSVGAPLANLAPYIETLGLEALTQGMQRDELDKAFDEVETYAEQNGRGDLKETVQALRREESDKREVLEREVFPEVSPVLETTGKVKKRTPEEMAAMEGQARFAIQNLRGNLAPLQNAASTYARQMALERASYDAAEKEIQESARKMEEANLKEVTDAMRMQSGVLQAWMHEWYLALTEYLEQDIDDMRKRIESTKPEQLDSRATRWGPQSGMKDDQKLLYLSTLPPKRLALITILELMRMIGSGGVNDGMKLLRGVMGVGRAIEAEYRADMIRSIAGEKSRLWQKVIDPKTQKPSRLNVESTWKEIGREREKEAKESSDGAAAQSVKAGPESDLRAVWTPPWSGMVQMSIGTHLVEALIKTARVVRHGTDPLTGEQVTEKQPAFAHSFEYVRGRKLGVIKANPVVAKRLANDSVRQVISPKHLPMLVPPNSWKAWNQGPYLTIPTTMMRFKDSVEQKNYLEAASKSGHLEPVFHGLDVLSSTPWRINRNVFEVVLKAWNDGDAIADIPATAEKCEIVIPEKPDDPNDPTKRYEYVQAMKQLSLQQRKNHAERCKYNYNLEIARSYINDVFYIPHNLDFRGRAYPIPPHLSPVGDDLCRGLLTFGVKKPLGENGLRWLQIHLANLYGYDKASFDERVQFSKDHVEDIFDSADHPLDGKRWWLQAEDPWQCLAACFELAGALRSGDPSKFESSLPVHQDGTCNGMQHYAALGGDVRGAKAVNLEQGDRPADIYSTVLALVNESIEADQKKGVPTALLIKNPLGRKVVKQTVMTTVYGVTFVGARDQIAKQLRARGDMSSDDVWITSAYIAKKVLNSIGSLFFGARAIQDWLTNTARLVSRAIPADRLEDATAAETKRPRGPRPGPKSQVKSRIAKELMTSVVWTSPLGLPVVQPYRKPIKKQVMTSMQTVFISDPNAPSEVSPQKQATAFPPNFVHSLDATHMLLTAVACNQANITFASVHDSYWTHASTVEPMSEVIRDSFIHLHSNDIIGKLREEFIDRYKDHYIPLNRAKELSKKAAERAEALAELKREKTDEEVAAAEADPEAALEAEEEDLKPGEEGVNASEVDGAPTIKINGREFVRFLDCIPPTPPRGEFDVQKIRQSKYFFS</sequence>
<dbReference type="HOGENOM" id="CLU_003364_1_1_1"/>
<evidence type="ECO:0000256" key="6">
    <source>
        <dbReference type="ARBA" id="ARBA00022946"/>
    </source>
</evidence>
<evidence type="ECO:0000313" key="14">
    <source>
        <dbReference type="Proteomes" id="UP000002748"/>
    </source>
</evidence>
<keyword evidence="5 10" id="KW-0548">Nucleotidyltransferase</keyword>
<dbReference type="GO" id="GO:0034245">
    <property type="term" value="C:mitochondrial DNA-directed RNA polymerase complex"/>
    <property type="evidence" value="ECO:0007669"/>
    <property type="project" value="TreeGrafter"/>
</dbReference>
<name>J5QJ77_TRIAS</name>
<dbReference type="InterPro" id="IPR043502">
    <property type="entry name" value="DNA/RNA_pol_sf"/>
</dbReference>
<feature type="region of interest" description="Disordered" evidence="11">
    <location>
        <begin position="1244"/>
        <end position="1282"/>
    </location>
</feature>
<comment type="catalytic activity">
    <reaction evidence="9 10">
        <text>RNA(n) + a ribonucleoside 5'-triphosphate = RNA(n+1) + diphosphate</text>
        <dbReference type="Rhea" id="RHEA:21248"/>
        <dbReference type="Rhea" id="RHEA-COMP:14527"/>
        <dbReference type="Rhea" id="RHEA-COMP:17342"/>
        <dbReference type="ChEBI" id="CHEBI:33019"/>
        <dbReference type="ChEBI" id="CHEBI:61557"/>
        <dbReference type="ChEBI" id="CHEBI:140395"/>
        <dbReference type="EC" id="2.7.7.6"/>
    </reaction>
</comment>
<dbReference type="Proteomes" id="UP000002748">
    <property type="component" value="Unassembled WGS sequence"/>
</dbReference>
<evidence type="ECO:0000256" key="4">
    <source>
        <dbReference type="ARBA" id="ARBA00022679"/>
    </source>
</evidence>
<reference evidence="13 14" key="1">
    <citation type="journal article" date="2012" name="Eukaryot. Cell">
        <title>Draft genome sequence of CBS 2479, the standard type strain of Trichosporon asahii.</title>
        <authorList>
            <person name="Yang R.Y."/>
            <person name="Li H.T."/>
            <person name="Zhu H."/>
            <person name="Zhou G.P."/>
            <person name="Wang M."/>
            <person name="Wang L."/>
        </authorList>
    </citation>
    <scope>NUCLEOTIDE SEQUENCE [LARGE SCALE GENOMIC DNA]</scope>
    <source>
        <strain evidence="14">ATCC 90039 / CBS 2479 / JCM 2466 / KCTC 7840 / NCYC 2677 / UAMH 7654</strain>
    </source>
</reference>
<dbReference type="SUPFAM" id="SSF56672">
    <property type="entry name" value="DNA/RNA polymerases"/>
    <property type="match status" value="1"/>
</dbReference>
<dbReference type="InterPro" id="IPR037159">
    <property type="entry name" value="RNA_POL_N_sf"/>
</dbReference>
<feature type="region of interest" description="Disordered" evidence="11">
    <location>
        <begin position="28"/>
        <end position="49"/>
    </location>
</feature>
<evidence type="ECO:0000259" key="12">
    <source>
        <dbReference type="SMART" id="SM01311"/>
    </source>
</evidence>
<comment type="similarity">
    <text evidence="2 10">Belongs to the phage and mitochondrial RNA polymerase family.</text>
</comment>
<dbReference type="GeneID" id="25987026"/>
<dbReference type="OrthoDB" id="276422at2759"/>
<evidence type="ECO:0000256" key="2">
    <source>
        <dbReference type="ARBA" id="ARBA00009493"/>
    </source>
</evidence>
<keyword evidence="3 10" id="KW-0240">DNA-directed RNA polymerase</keyword>
<dbReference type="GO" id="GO:0006390">
    <property type="term" value="P:mitochondrial transcription"/>
    <property type="evidence" value="ECO:0007669"/>
    <property type="project" value="TreeGrafter"/>
</dbReference>
<dbReference type="EC" id="2.7.7.6" evidence="10"/>
<feature type="domain" description="DNA-directed RNA polymerase N-terminal" evidence="12">
    <location>
        <begin position="335"/>
        <end position="694"/>
    </location>
</feature>
<dbReference type="SMART" id="SM01311">
    <property type="entry name" value="RPOL_N"/>
    <property type="match status" value="1"/>
</dbReference>
<accession>J5QJ77</accession>
<evidence type="ECO:0000256" key="8">
    <source>
        <dbReference type="ARBA" id="ARBA00023163"/>
    </source>
</evidence>
<dbReference type="Gene3D" id="1.10.287.280">
    <property type="match status" value="1"/>
</dbReference>
<dbReference type="PROSITE" id="PS00900">
    <property type="entry name" value="RNA_POL_PHAGE_1"/>
    <property type="match status" value="1"/>
</dbReference>
<feature type="region of interest" description="Disordered" evidence="11">
    <location>
        <begin position="521"/>
        <end position="541"/>
    </location>
</feature>
<keyword evidence="8 10" id="KW-0804">Transcription</keyword>
<dbReference type="Gene3D" id="1.10.150.20">
    <property type="entry name" value="5' to 3' exonuclease, C-terminal subdomain"/>
    <property type="match status" value="1"/>
</dbReference>
<evidence type="ECO:0000256" key="1">
    <source>
        <dbReference type="ARBA" id="ARBA00004173"/>
    </source>
</evidence>
<protein>
    <recommendedName>
        <fullName evidence="10">DNA-directed RNA polymerase</fullName>
        <ecNumber evidence="10">2.7.7.6</ecNumber>
    </recommendedName>
</protein>
<dbReference type="InterPro" id="IPR024075">
    <property type="entry name" value="DNA-dir_RNA_pol_helix_hairp_sf"/>
</dbReference>
<dbReference type="PANTHER" id="PTHR10102:SF0">
    <property type="entry name" value="DNA-DIRECTED RNA POLYMERASE, MITOCHONDRIAL"/>
    <property type="match status" value="1"/>
</dbReference>
<feature type="compositionally biased region" description="Basic and acidic residues" evidence="11">
    <location>
        <begin position="521"/>
        <end position="531"/>
    </location>
</feature>
<dbReference type="KEGG" id="tasa:A1Q1_03513"/>
<dbReference type="InterPro" id="IPR029262">
    <property type="entry name" value="RPOL_N"/>
</dbReference>
<dbReference type="Gene3D" id="1.10.287.260">
    <property type="match status" value="1"/>
</dbReference>
<comment type="subcellular location">
    <subcellularLocation>
        <location evidence="1">Mitochondrion</location>
    </subcellularLocation>
</comment>
<dbReference type="GO" id="GO:0001018">
    <property type="term" value="F:mitochondrial promoter sequence-specific DNA binding"/>
    <property type="evidence" value="ECO:0007669"/>
    <property type="project" value="TreeGrafter"/>
</dbReference>
<dbReference type="FunFam" id="1.10.150.20:FF:000041">
    <property type="entry name" value="DNA-directed RNA polymerase"/>
    <property type="match status" value="1"/>
</dbReference>
<proteinExistence type="inferred from homology"/>
<dbReference type="PROSITE" id="PS00489">
    <property type="entry name" value="RNA_POL_PHAGE_2"/>
    <property type="match status" value="1"/>
</dbReference>
<evidence type="ECO:0000256" key="7">
    <source>
        <dbReference type="ARBA" id="ARBA00023128"/>
    </source>
</evidence>
<evidence type="ECO:0000256" key="9">
    <source>
        <dbReference type="ARBA" id="ARBA00048552"/>
    </source>
</evidence>
<dbReference type="PANTHER" id="PTHR10102">
    <property type="entry name" value="DNA-DIRECTED RNA POLYMERASE, MITOCHONDRIAL"/>
    <property type="match status" value="1"/>
</dbReference>
<keyword evidence="4 10" id="KW-0808">Transferase</keyword>
<dbReference type="GO" id="GO:0003899">
    <property type="term" value="F:DNA-directed RNA polymerase activity"/>
    <property type="evidence" value="ECO:0007669"/>
    <property type="project" value="UniProtKB-EC"/>
</dbReference>
<keyword evidence="7" id="KW-0496">Mitochondrion</keyword>
<keyword evidence="6" id="KW-0809">Transit peptide</keyword>